<dbReference type="RefSeq" id="WP_284251062.1">
    <property type="nucleotide sequence ID" value="NZ_BSUM01000001.1"/>
</dbReference>
<protein>
    <recommendedName>
        <fullName evidence="1">ESAT-6-like protein</fullName>
    </recommendedName>
</protein>
<sequence>MTGRIKISLAALDNASTDLRTGATNISTALSDLDTQLQILQSDWDGDAQLAYAEAKAGWSKAYDEMKTLLDQVGLTVAASRDSYDDTNQSARRAWQ</sequence>
<comment type="similarity">
    <text evidence="1">Belongs to the WXG100 family.</text>
</comment>
<reference evidence="2" key="1">
    <citation type="journal article" date="2014" name="Int. J. Syst. Evol. Microbiol.">
        <title>Complete genome sequence of Corynebacterium casei LMG S-19264T (=DSM 44701T), isolated from a smear-ripened cheese.</title>
        <authorList>
            <consortium name="US DOE Joint Genome Institute (JGI-PGF)"/>
            <person name="Walter F."/>
            <person name="Albersmeier A."/>
            <person name="Kalinowski J."/>
            <person name="Ruckert C."/>
        </authorList>
    </citation>
    <scope>NUCLEOTIDE SEQUENCE</scope>
    <source>
        <strain evidence="2">NBRC 112290</strain>
    </source>
</reference>
<dbReference type="EMBL" id="BSUM01000001">
    <property type="protein sequence ID" value="GMA32359.1"/>
    <property type="molecule type" value="Genomic_DNA"/>
</dbReference>
<dbReference type="Pfam" id="PF06013">
    <property type="entry name" value="WXG100"/>
    <property type="match status" value="1"/>
</dbReference>
<comment type="caution">
    <text evidence="2">The sequence shown here is derived from an EMBL/GenBank/DDBJ whole genome shotgun (WGS) entry which is preliminary data.</text>
</comment>
<dbReference type="NCBIfam" id="TIGR03930">
    <property type="entry name" value="WXG100_ESAT6"/>
    <property type="match status" value="1"/>
</dbReference>
<dbReference type="Gene3D" id="1.10.287.1060">
    <property type="entry name" value="ESAT-6-like"/>
    <property type="match status" value="1"/>
</dbReference>
<reference evidence="2" key="2">
    <citation type="submission" date="2023-02" db="EMBL/GenBank/DDBJ databases">
        <authorList>
            <person name="Sun Q."/>
            <person name="Mori K."/>
        </authorList>
    </citation>
    <scope>NUCLEOTIDE SEQUENCE</scope>
    <source>
        <strain evidence="2">NBRC 112290</strain>
    </source>
</reference>
<keyword evidence="3" id="KW-1185">Reference proteome</keyword>
<dbReference type="SUPFAM" id="SSF140453">
    <property type="entry name" value="EsxAB dimer-like"/>
    <property type="match status" value="1"/>
</dbReference>
<organism evidence="2 3">
    <name type="scientific">Litorihabitans aurantiacus</name>
    <dbReference type="NCBI Taxonomy" id="1930061"/>
    <lineage>
        <taxon>Bacteria</taxon>
        <taxon>Bacillati</taxon>
        <taxon>Actinomycetota</taxon>
        <taxon>Actinomycetes</taxon>
        <taxon>Micrococcales</taxon>
        <taxon>Beutenbergiaceae</taxon>
        <taxon>Litorihabitans</taxon>
    </lineage>
</organism>
<proteinExistence type="inferred from homology"/>
<dbReference type="AlphaFoldDB" id="A0AA37XFY6"/>
<accession>A0AA37XFY6</accession>
<dbReference type="Proteomes" id="UP001157161">
    <property type="component" value="Unassembled WGS sequence"/>
</dbReference>
<gene>
    <name evidence="2" type="ORF">GCM10025875_23510</name>
</gene>
<evidence type="ECO:0000313" key="3">
    <source>
        <dbReference type="Proteomes" id="UP001157161"/>
    </source>
</evidence>
<evidence type="ECO:0000313" key="2">
    <source>
        <dbReference type="EMBL" id="GMA32359.1"/>
    </source>
</evidence>
<name>A0AA37XFY6_9MICO</name>
<dbReference type="InterPro" id="IPR036689">
    <property type="entry name" value="ESAT-6-like_sf"/>
</dbReference>
<evidence type="ECO:0000256" key="1">
    <source>
        <dbReference type="RuleBase" id="RU362001"/>
    </source>
</evidence>
<dbReference type="InterPro" id="IPR010310">
    <property type="entry name" value="T7SS_ESAT-6-like"/>
</dbReference>